<dbReference type="FunFam" id="1.10.10.10:FF:000001">
    <property type="entry name" value="LysR family transcriptional regulator"/>
    <property type="match status" value="1"/>
</dbReference>
<sequence length="308" mass="35250">MNIMHLKYAVEVEKTRSISKAAQNLLMGQPNLSRAIKDLEESLGVTLFKRTSRGILLTPQGEEFIQHAKKILAQIDKVEALFKDRKIDRQGFAISVPRASYISCAFTEFAKGIGSNKPVELIYNETNSMSAIENILEEDYNLAVIRYQKQFEQYFKALLHEKGLDSEVILEFSYLVLMSKRHPLAGKDELKPSDLRECIEIAHADPIVSSMSPIDAKKAELSDLSDKHIFAFERETQFDLLSNVPNTFMWVSPVPQRLLEQYGLVQKKCGANRKKYKDVLVYKKGYHFSEMDKKFISCLNDIKSRITT</sequence>
<dbReference type="AlphaFoldDB" id="A0A2K2FP87"/>
<dbReference type="GO" id="GO:0003677">
    <property type="term" value="F:DNA binding"/>
    <property type="evidence" value="ECO:0007669"/>
    <property type="project" value="UniProtKB-KW"/>
</dbReference>
<reference evidence="6 7" key="1">
    <citation type="submission" date="2017-06" db="EMBL/GenBank/DDBJ databases">
        <title>Investigating the central metabolism of Clostridium thermosuccinogenes.</title>
        <authorList>
            <person name="Koendjbiharie J.G."/>
            <person name="van Kranenburg R."/>
        </authorList>
    </citation>
    <scope>NUCLEOTIDE SEQUENCE [LARGE SCALE GENOMIC DNA]</scope>
    <source>
        <strain evidence="6 7">DSM 5806</strain>
    </source>
</reference>
<comment type="caution">
    <text evidence="6">The sequence shown here is derived from an EMBL/GenBank/DDBJ whole genome shotgun (WGS) entry which is preliminary data.</text>
</comment>
<dbReference type="InterPro" id="IPR000847">
    <property type="entry name" value="LysR_HTH_N"/>
</dbReference>
<dbReference type="PANTHER" id="PTHR30346">
    <property type="entry name" value="TRANSCRIPTIONAL DUAL REGULATOR HCAR-RELATED"/>
    <property type="match status" value="1"/>
</dbReference>
<keyword evidence="2" id="KW-0805">Transcription regulation</keyword>
<evidence type="ECO:0000313" key="6">
    <source>
        <dbReference type="EMBL" id="PNU00597.1"/>
    </source>
</evidence>
<accession>A0A2K2FP87</accession>
<dbReference type="PRINTS" id="PR00039">
    <property type="entry name" value="HTHLYSR"/>
</dbReference>
<dbReference type="OrthoDB" id="9803714at2"/>
<dbReference type="Gene3D" id="1.10.10.10">
    <property type="entry name" value="Winged helix-like DNA-binding domain superfamily/Winged helix DNA-binding domain"/>
    <property type="match status" value="1"/>
</dbReference>
<feature type="domain" description="HTH lysR-type" evidence="5">
    <location>
        <begin position="1"/>
        <end position="58"/>
    </location>
</feature>
<dbReference type="EMBL" id="NIOJ01000009">
    <property type="protein sequence ID" value="PNU00597.1"/>
    <property type="molecule type" value="Genomic_DNA"/>
</dbReference>
<evidence type="ECO:0000256" key="4">
    <source>
        <dbReference type="ARBA" id="ARBA00023163"/>
    </source>
</evidence>
<evidence type="ECO:0000256" key="1">
    <source>
        <dbReference type="ARBA" id="ARBA00009437"/>
    </source>
</evidence>
<dbReference type="GO" id="GO:0003700">
    <property type="term" value="F:DNA-binding transcription factor activity"/>
    <property type="evidence" value="ECO:0007669"/>
    <property type="project" value="InterPro"/>
</dbReference>
<dbReference type="Pfam" id="PF00126">
    <property type="entry name" value="HTH_1"/>
    <property type="match status" value="1"/>
</dbReference>
<dbReference type="InterPro" id="IPR036388">
    <property type="entry name" value="WH-like_DNA-bd_sf"/>
</dbReference>
<keyword evidence="7" id="KW-1185">Reference proteome</keyword>
<comment type="similarity">
    <text evidence="1">Belongs to the LysR transcriptional regulatory family.</text>
</comment>
<protein>
    <submittedName>
        <fullName evidence="6">LysR family transcriptional regulator</fullName>
    </submittedName>
</protein>
<evidence type="ECO:0000259" key="5">
    <source>
        <dbReference type="PROSITE" id="PS50931"/>
    </source>
</evidence>
<dbReference type="PROSITE" id="PS50931">
    <property type="entry name" value="HTH_LYSR"/>
    <property type="match status" value="1"/>
</dbReference>
<evidence type="ECO:0000256" key="3">
    <source>
        <dbReference type="ARBA" id="ARBA00023125"/>
    </source>
</evidence>
<gene>
    <name evidence="6" type="ORF">CDQ84_05505</name>
</gene>
<keyword evidence="3" id="KW-0238">DNA-binding</keyword>
<name>A0A2K2FP87_9CLOT</name>
<dbReference type="KEGG" id="cthd:CDO33_09900"/>
<evidence type="ECO:0000256" key="2">
    <source>
        <dbReference type="ARBA" id="ARBA00023015"/>
    </source>
</evidence>
<dbReference type="Proteomes" id="UP000236151">
    <property type="component" value="Unassembled WGS sequence"/>
</dbReference>
<dbReference type="SUPFAM" id="SSF46785">
    <property type="entry name" value="Winged helix' DNA-binding domain"/>
    <property type="match status" value="1"/>
</dbReference>
<evidence type="ECO:0000313" key="7">
    <source>
        <dbReference type="Proteomes" id="UP000236151"/>
    </source>
</evidence>
<dbReference type="GO" id="GO:0032993">
    <property type="term" value="C:protein-DNA complex"/>
    <property type="evidence" value="ECO:0007669"/>
    <property type="project" value="TreeGrafter"/>
</dbReference>
<keyword evidence="4" id="KW-0804">Transcription</keyword>
<dbReference type="PANTHER" id="PTHR30346:SF0">
    <property type="entry name" value="HCA OPERON TRANSCRIPTIONAL ACTIVATOR HCAR"/>
    <property type="match status" value="1"/>
</dbReference>
<proteinExistence type="inferred from homology"/>
<dbReference type="InterPro" id="IPR036390">
    <property type="entry name" value="WH_DNA-bd_sf"/>
</dbReference>
<organism evidence="6 7">
    <name type="scientific">Clostridium thermosuccinogenes</name>
    <dbReference type="NCBI Taxonomy" id="84032"/>
    <lineage>
        <taxon>Bacteria</taxon>
        <taxon>Bacillati</taxon>
        <taxon>Bacillota</taxon>
        <taxon>Clostridia</taxon>
        <taxon>Eubacteriales</taxon>
        <taxon>Clostridiaceae</taxon>
        <taxon>Clostridium</taxon>
    </lineage>
</organism>